<evidence type="ECO:0000256" key="8">
    <source>
        <dbReference type="PIRSR" id="PIRSR006621-1"/>
    </source>
</evidence>
<proteinExistence type="inferred from homology"/>
<protein>
    <recommendedName>
        <fullName evidence="7">tRNA-dihydrouridine synthase</fullName>
        <ecNumber evidence="7">1.3.1.-</ecNumber>
    </recommendedName>
</protein>
<dbReference type="RefSeq" id="WP_273306125.1">
    <property type="nucleotide sequence ID" value="NZ_DYUD01000020.1"/>
</dbReference>
<dbReference type="InterPro" id="IPR013785">
    <property type="entry name" value="Aldolase_TIM"/>
</dbReference>
<dbReference type="PROSITE" id="PS01136">
    <property type="entry name" value="UPF0034"/>
    <property type="match status" value="1"/>
</dbReference>
<evidence type="ECO:0000256" key="6">
    <source>
        <dbReference type="ARBA" id="ARBA00023002"/>
    </source>
</evidence>
<keyword evidence="2 7" id="KW-0285">Flavoprotein</keyword>
<dbReference type="PIRSF" id="PIRSF006621">
    <property type="entry name" value="Dus"/>
    <property type="match status" value="1"/>
</dbReference>
<evidence type="ECO:0000313" key="12">
    <source>
        <dbReference type="Proteomes" id="UP000757103"/>
    </source>
</evidence>
<keyword evidence="3 7" id="KW-0288">FMN</keyword>
<dbReference type="EC" id="1.3.1.-" evidence="7"/>
<evidence type="ECO:0000256" key="1">
    <source>
        <dbReference type="ARBA" id="ARBA00001917"/>
    </source>
</evidence>
<keyword evidence="6 7" id="KW-0560">Oxidoreductase</keyword>
<evidence type="ECO:0000259" key="10">
    <source>
        <dbReference type="Pfam" id="PF01207"/>
    </source>
</evidence>
<dbReference type="PANTHER" id="PTHR45846">
    <property type="entry name" value="TRNA-DIHYDROURIDINE(47) SYNTHASE [NAD(P)(+)]-LIKE"/>
    <property type="match status" value="1"/>
</dbReference>
<accession>A0A921MQQ7</accession>
<feature type="binding site" evidence="9">
    <location>
        <position position="65"/>
    </location>
    <ligand>
        <name>FMN</name>
        <dbReference type="ChEBI" id="CHEBI:58210"/>
    </ligand>
</feature>
<dbReference type="Gene3D" id="3.20.20.70">
    <property type="entry name" value="Aldolase class I"/>
    <property type="match status" value="1"/>
</dbReference>
<dbReference type="AlphaFoldDB" id="A0A921MQQ7"/>
<dbReference type="SUPFAM" id="SSF51395">
    <property type="entry name" value="FMN-linked oxidoreductases"/>
    <property type="match status" value="1"/>
</dbReference>
<dbReference type="Proteomes" id="UP000757103">
    <property type="component" value="Unassembled WGS sequence"/>
</dbReference>
<feature type="active site" description="Proton donor" evidence="8">
    <location>
        <position position="95"/>
    </location>
</feature>
<comment type="cofactor">
    <cofactor evidence="1 7 9">
        <name>FMN</name>
        <dbReference type="ChEBI" id="CHEBI:58210"/>
    </cofactor>
</comment>
<feature type="binding site" evidence="9">
    <location>
        <begin position="219"/>
        <end position="220"/>
    </location>
    <ligand>
        <name>FMN</name>
        <dbReference type="ChEBI" id="CHEBI:58210"/>
    </ligand>
</feature>
<dbReference type="CDD" id="cd02801">
    <property type="entry name" value="DUS_like_FMN"/>
    <property type="match status" value="1"/>
</dbReference>
<feature type="binding site" evidence="9">
    <location>
        <position position="163"/>
    </location>
    <ligand>
        <name>FMN</name>
        <dbReference type="ChEBI" id="CHEBI:58210"/>
    </ligand>
</feature>
<comment type="function">
    <text evidence="7">Catalyzes the synthesis of 5,6-dihydrouridine (D), a modified base found in the D-loop of most tRNAs, via the reduction of the C5-C6 double bond in target uridines.</text>
</comment>
<dbReference type="EMBL" id="DYUD01000020">
    <property type="protein sequence ID" value="HJG89073.1"/>
    <property type="molecule type" value="Genomic_DNA"/>
</dbReference>
<organism evidence="11 12">
    <name type="scientific">Barnesiella viscericola</name>
    <dbReference type="NCBI Taxonomy" id="397865"/>
    <lineage>
        <taxon>Bacteria</taxon>
        <taxon>Pseudomonadati</taxon>
        <taxon>Bacteroidota</taxon>
        <taxon>Bacteroidia</taxon>
        <taxon>Bacteroidales</taxon>
        <taxon>Barnesiellaceae</taxon>
        <taxon>Barnesiella</taxon>
    </lineage>
</organism>
<dbReference type="Pfam" id="PF01207">
    <property type="entry name" value="Dus"/>
    <property type="match status" value="1"/>
</dbReference>
<evidence type="ECO:0000256" key="2">
    <source>
        <dbReference type="ARBA" id="ARBA00022630"/>
    </source>
</evidence>
<dbReference type="PANTHER" id="PTHR45846:SF1">
    <property type="entry name" value="TRNA-DIHYDROURIDINE(47) SYNTHASE [NAD(P)(+)]-LIKE"/>
    <property type="match status" value="1"/>
</dbReference>
<keyword evidence="5" id="KW-0521">NADP</keyword>
<dbReference type="InterPro" id="IPR001269">
    <property type="entry name" value="DUS_fam"/>
</dbReference>
<reference evidence="11" key="1">
    <citation type="journal article" date="2021" name="PeerJ">
        <title>Extensive microbial diversity within the chicken gut microbiome revealed by metagenomics and culture.</title>
        <authorList>
            <person name="Gilroy R."/>
            <person name="Ravi A."/>
            <person name="Getino M."/>
            <person name="Pursley I."/>
            <person name="Horton D.L."/>
            <person name="Alikhan N.F."/>
            <person name="Baker D."/>
            <person name="Gharbi K."/>
            <person name="Hall N."/>
            <person name="Watson M."/>
            <person name="Adriaenssens E.M."/>
            <person name="Foster-Nyarko E."/>
            <person name="Jarju S."/>
            <person name="Secka A."/>
            <person name="Antonio M."/>
            <person name="Oren A."/>
            <person name="Chaudhuri R.R."/>
            <person name="La Ragione R."/>
            <person name="Hildebrand F."/>
            <person name="Pallen M.J."/>
        </authorList>
    </citation>
    <scope>NUCLEOTIDE SEQUENCE</scope>
    <source>
        <strain evidence="11">CHK121-7720</strain>
    </source>
</reference>
<dbReference type="InterPro" id="IPR018517">
    <property type="entry name" value="tRNA_hU_synthase_CS"/>
</dbReference>
<name>A0A921MQQ7_9BACT</name>
<dbReference type="GO" id="GO:0050660">
    <property type="term" value="F:flavin adenine dinucleotide binding"/>
    <property type="evidence" value="ECO:0007669"/>
    <property type="project" value="InterPro"/>
</dbReference>
<evidence type="ECO:0000313" key="11">
    <source>
        <dbReference type="EMBL" id="HJG89073.1"/>
    </source>
</evidence>
<keyword evidence="4 7" id="KW-0819">tRNA processing</keyword>
<comment type="caution">
    <text evidence="11">The sequence shown here is derived from an EMBL/GenBank/DDBJ whole genome shotgun (WGS) entry which is preliminary data.</text>
</comment>
<evidence type="ECO:0000256" key="7">
    <source>
        <dbReference type="PIRNR" id="PIRNR006621"/>
    </source>
</evidence>
<dbReference type="InterPro" id="IPR035587">
    <property type="entry name" value="DUS-like_FMN-bd"/>
</dbReference>
<reference evidence="11" key="2">
    <citation type="submission" date="2021-09" db="EMBL/GenBank/DDBJ databases">
        <authorList>
            <person name="Gilroy R."/>
        </authorList>
    </citation>
    <scope>NUCLEOTIDE SEQUENCE</scope>
    <source>
        <strain evidence="11">CHK121-7720</strain>
    </source>
</reference>
<evidence type="ECO:0000256" key="5">
    <source>
        <dbReference type="ARBA" id="ARBA00022857"/>
    </source>
</evidence>
<evidence type="ECO:0000256" key="4">
    <source>
        <dbReference type="ARBA" id="ARBA00022694"/>
    </source>
</evidence>
<comment type="similarity">
    <text evidence="7">Belongs to the dus family.</text>
</comment>
<feature type="binding site" evidence="9">
    <location>
        <position position="134"/>
    </location>
    <ligand>
        <name>FMN</name>
        <dbReference type="ChEBI" id="CHEBI:58210"/>
    </ligand>
</feature>
<keyword evidence="9" id="KW-0547">Nucleotide-binding</keyword>
<dbReference type="GO" id="GO:0017150">
    <property type="term" value="F:tRNA dihydrouridine synthase activity"/>
    <property type="evidence" value="ECO:0007669"/>
    <property type="project" value="InterPro"/>
</dbReference>
<gene>
    <name evidence="11" type="ORF">K8U91_06330</name>
</gene>
<dbReference type="GO" id="GO:0003723">
    <property type="term" value="F:RNA binding"/>
    <property type="evidence" value="ECO:0007669"/>
    <property type="project" value="TreeGrafter"/>
</dbReference>
<sequence>MALPLYFAPLQGYTDAVYRCAHASLFGGVTAYYTPFVRIEKGDFRRKDLRDIEPTHNAGVPTVPQVIASQPDELCRLVDKVAECGYRRIDINLGCPFPILVRRHKGSGLLPYPDEVERLLRALEGYDGFTFSVKMRLGWESPDESLRLLPLLESAPVRQITLHARLGKQQYKGEPDREAFARFYEVCHLPLVYNGDLTTVADMAAMEQRFPRLSGLMLGRGLLATPWLAEAYANNGALPPDRYERVARLHEQVWNYYAEVSQGAHQLLARMASFWEYLLPDVDKRLRKRVLKAHSVEAYTEAVQALWLSIREYR</sequence>
<feature type="domain" description="DUS-like FMN-binding" evidence="10">
    <location>
        <begin position="7"/>
        <end position="261"/>
    </location>
</feature>
<evidence type="ECO:0000256" key="3">
    <source>
        <dbReference type="ARBA" id="ARBA00022643"/>
    </source>
</evidence>
<evidence type="ECO:0000256" key="9">
    <source>
        <dbReference type="PIRSR" id="PIRSR006621-2"/>
    </source>
</evidence>